<proteinExistence type="predicted"/>
<dbReference type="KEGG" id="ahb:bsdtb5_33540"/>
<dbReference type="RefSeq" id="WP_271713140.1">
    <property type="nucleotide sequence ID" value="NZ_AP024169.1"/>
</dbReference>
<accession>A0A7R7IEF7</accession>
<gene>
    <name evidence="1" type="ORF">bsdtb5_33540</name>
</gene>
<name>A0A7R7IEF7_9FIRM</name>
<organism evidence="1 2">
    <name type="scientific">Anaeromicropila herbilytica</name>
    <dbReference type="NCBI Taxonomy" id="2785025"/>
    <lineage>
        <taxon>Bacteria</taxon>
        <taxon>Bacillati</taxon>
        <taxon>Bacillota</taxon>
        <taxon>Clostridia</taxon>
        <taxon>Lachnospirales</taxon>
        <taxon>Lachnospiraceae</taxon>
        <taxon>Anaeromicropila</taxon>
    </lineage>
</organism>
<evidence type="ECO:0000313" key="2">
    <source>
        <dbReference type="Proteomes" id="UP000595897"/>
    </source>
</evidence>
<keyword evidence="2" id="KW-1185">Reference proteome</keyword>
<protein>
    <submittedName>
        <fullName evidence="1">Uncharacterized protein</fullName>
    </submittedName>
</protein>
<evidence type="ECO:0000313" key="1">
    <source>
        <dbReference type="EMBL" id="BCN32059.1"/>
    </source>
</evidence>
<reference evidence="1 2" key="1">
    <citation type="submission" date="2020-11" db="EMBL/GenBank/DDBJ databases">
        <title>Draft genome sequencing of a Lachnospiraceae strain isolated from anoxic soil subjected to BSD treatment.</title>
        <authorList>
            <person name="Uek A."/>
            <person name="Tonouchi A."/>
        </authorList>
    </citation>
    <scope>NUCLEOTIDE SEQUENCE [LARGE SCALE GENOMIC DNA]</scope>
    <source>
        <strain evidence="1 2">TB5</strain>
    </source>
</reference>
<dbReference type="Proteomes" id="UP000595897">
    <property type="component" value="Chromosome"/>
</dbReference>
<sequence>MSIKIYENGAWRDTNTHKIYENGAWRDAKYMKVYENGTWVDKMTAPSIIPIGNLIFGKEYSRLKNWIPIGIYPPAYSNPLRSDILQYNMNGKGNFIRFGIYSDTLEYRNNIFARSESAMYLSGVYLKMHYTINCTATRGAKFYVNLGVGAQSCDSWLSSNSIVLESCINNGGEYHGSDYFGDVYNIAYTGVLLISLERFINEGTLTLTTPYYIYTGFSTELSNLYSSDHMDYVLTIHSMWFSDTTKQENVNLI</sequence>
<dbReference type="AlphaFoldDB" id="A0A7R7IEF7"/>
<dbReference type="EMBL" id="AP024169">
    <property type="protein sequence ID" value="BCN32059.1"/>
    <property type="molecule type" value="Genomic_DNA"/>
</dbReference>